<dbReference type="InterPro" id="IPR010372">
    <property type="entry name" value="DNA_pol3_delta_N"/>
</dbReference>
<evidence type="ECO:0000256" key="7">
    <source>
        <dbReference type="ARBA" id="ARBA00034754"/>
    </source>
</evidence>
<evidence type="ECO:0000256" key="3">
    <source>
        <dbReference type="ARBA" id="ARBA00022679"/>
    </source>
</evidence>
<dbReference type="InterPro" id="IPR048466">
    <property type="entry name" value="DNA_pol3_delta-like_C"/>
</dbReference>
<dbReference type="InterPro" id="IPR005790">
    <property type="entry name" value="DNA_polIII_delta"/>
</dbReference>
<evidence type="ECO:0000256" key="6">
    <source>
        <dbReference type="ARBA" id="ARBA00022932"/>
    </source>
</evidence>
<dbReference type="InterPro" id="IPR027417">
    <property type="entry name" value="P-loop_NTPase"/>
</dbReference>
<evidence type="ECO:0000256" key="4">
    <source>
        <dbReference type="ARBA" id="ARBA00022695"/>
    </source>
</evidence>
<evidence type="ECO:0000313" key="12">
    <source>
        <dbReference type="Proteomes" id="UP000186868"/>
    </source>
</evidence>
<dbReference type="Proteomes" id="UP000186868">
    <property type="component" value="Unassembled WGS sequence"/>
</dbReference>
<dbReference type="Gene3D" id="1.10.8.60">
    <property type="match status" value="1"/>
</dbReference>
<evidence type="ECO:0000256" key="8">
    <source>
        <dbReference type="ARBA" id="ARBA00049244"/>
    </source>
</evidence>
<keyword evidence="4" id="KW-0548">Nucleotidyltransferase</keyword>
<keyword evidence="6" id="KW-0239">DNA-directed DNA polymerase</keyword>
<evidence type="ECO:0000256" key="5">
    <source>
        <dbReference type="ARBA" id="ARBA00022705"/>
    </source>
</evidence>
<sequence>MPIYLFWGDDDFAIAQAVKQLQQTVLDPNWSSFNYDKISGDEPDGTIFALNQAMTPVFGAGGRLVWLVDSSICHSCSEALLSRLQQTLPAIPNTSHLLLTSQKKPDARLKSTKLLQKYADIREFSLIPPWKTTELVEQVKQVAGQVGVNLTPAAAHLLAELLGNNTRQLWGELEKLRLYRGENFHPIDTDIVTQLVNGSAQNSIKLAETISNGNADLALGIVADLINRNEPALRIVATLVGQFRTWAIVKLKLEAGERDEKAIATAADIANPNRVFHLRKQVQSFSSRQLLATLPVLLELEMNLKKGAEPISTLQMQIVKLSQLLKKKLMH</sequence>
<dbReference type="NCBIfam" id="TIGR01128">
    <property type="entry name" value="holA"/>
    <property type="match status" value="1"/>
</dbReference>
<dbReference type="GO" id="GO:0009360">
    <property type="term" value="C:DNA polymerase III complex"/>
    <property type="evidence" value="ECO:0007669"/>
    <property type="project" value="InterPro"/>
</dbReference>
<protein>
    <recommendedName>
        <fullName evidence="2">DNA polymerase III subunit delta</fullName>
        <ecNumber evidence="1">2.7.7.7</ecNumber>
    </recommendedName>
</protein>
<dbReference type="Pfam" id="PF21694">
    <property type="entry name" value="DNA_pol3_delta_C"/>
    <property type="match status" value="1"/>
</dbReference>
<dbReference type="SUPFAM" id="SSF52540">
    <property type="entry name" value="P-loop containing nucleoside triphosphate hydrolases"/>
    <property type="match status" value="1"/>
</dbReference>
<dbReference type="Pfam" id="PF06144">
    <property type="entry name" value="DNA_pol3_delta"/>
    <property type="match status" value="1"/>
</dbReference>
<dbReference type="InterPro" id="IPR008921">
    <property type="entry name" value="DNA_pol3_clamp-load_cplx_C"/>
</dbReference>
<dbReference type="GO" id="GO:0006261">
    <property type="term" value="P:DNA-templated DNA replication"/>
    <property type="evidence" value="ECO:0007669"/>
    <property type="project" value="TreeGrafter"/>
</dbReference>
<evidence type="ECO:0000259" key="9">
    <source>
        <dbReference type="Pfam" id="PF06144"/>
    </source>
</evidence>
<evidence type="ECO:0000256" key="2">
    <source>
        <dbReference type="ARBA" id="ARBA00017703"/>
    </source>
</evidence>
<evidence type="ECO:0000259" key="10">
    <source>
        <dbReference type="Pfam" id="PF21694"/>
    </source>
</evidence>
<dbReference type="EMBL" id="MRCB01000003">
    <property type="protein sequence ID" value="OKH25561.1"/>
    <property type="molecule type" value="Genomic_DNA"/>
</dbReference>
<dbReference type="Gene3D" id="1.20.272.10">
    <property type="match status" value="1"/>
</dbReference>
<dbReference type="EC" id="2.7.7.7" evidence="1"/>
<dbReference type="RefSeq" id="WP_073598404.1">
    <property type="nucleotide sequence ID" value="NZ_MRCB01000003.1"/>
</dbReference>
<dbReference type="PANTHER" id="PTHR34388:SF1">
    <property type="entry name" value="DNA POLYMERASE III SUBUNIT DELTA"/>
    <property type="match status" value="1"/>
</dbReference>
<dbReference type="SUPFAM" id="SSF48019">
    <property type="entry name" value="post-AAA+ oligomerization domain-like"/>
    <property type="match status" value="1"/>
</dbReference>
<comment type="caution">
    <text evidence="11">The sequence shown here is derived from an EMBL/GenBank/DDBJ whole genome shotgun (WGS) entry which is preliminary data.</text>
</comment>
<keyword evidence="5" id="KW-0235">DNA replication</keyword>
<feature type="domain" description="DNA polymerase III delta N-terminal" evidence="9">
    <location>
        <begin position="4"/>
        <end position="121"/>
    </location>
</feature>
<gene>
    <name evidence="11" type="ORF">NIES593_04270</name>
</gene>
<organism evidence="11 12">
    <name type="scientific">Hydrococcus rivularis NIES-593</name>
    <dbReference type="NCBI Taxonomy" id="1921803"/>
    <lineage>
        <taxon>Bacteria</taxon>
        <taxon>Bacillati</taxon>
        <taxon>Cyanobacteriota</taxon>
        <taxon>Cyanophyceae</taxon>
        <taxon>Pleurocapsales</taxon>
        <taxon>Hydrococcaceae</taxon>
        <taxon>Hydrococcus</taxon>
    </lineage>
</organism>
<keyword evidence="3" id="KW-0808">Transferase</keyword>
<comment type="catalytic activity">
    <reaction evidence="8">
        <text>DNA(n) + a 2'-deoxyribonucleoside 5'-triphosphate = DNA(n+1) + diphosphate</text>
        <dbReference type="Rhea" id="RHEA:22508"/>
        <dbReference type="Rhea" id="RHEA-COMP:17339"/>
        <dbReference type="Rhea" id="RHEA-COMP:17340"/>
        <dbReference type="ChEBI" id="CHEBI:33019"/>
        <dbReference type="ChEBI" id="CHEBI:61560"/>
        <dbReference type="ChEBI" id="CHEBI:173112"/>
        <dbReference type="EC" id="2.7.7.7"/>
    </reaction>
</comment>
<dbReference type="OrthoDB" id="581300at2"/>
<keyword evidence="12" id="KW-1185">Reference proteome</keyword>
<comment type="similarity">
    <text evidence="7">Belongs to the DNA polymerase HolA subunit family.</text>
</comment>
<dbReference type="Gene3D" id="3.40.50.300">
    <property type="entry name" value="P-loop containing nucleotide triphosphate hydrolases"/>
    <property type="match status" value="1"/>
</dbReference>
<evidence type="ECO:0000313" key="11">
    <source>
        <dbReference type="EMBL" id="OKH25561.1"/>
    </source>
</evidence>
<proteinExistence type="inferred from homology"/>
<dbReference type="GO" id="GO:0003677">
    <property type="term" value="F:DNA binding"/>
    <property type="evidence" value="ECO:0007669"/>
    <property type="project" value="InterPro"/>
</dbReference>
<reference evidence="11 12" key="1">
    <citation type="submission" date="2016-11" db="EMBL/GenBank/DDBJ databases">
        <title>Draft Genome Sequences of Nine Cyanobacterial Strains from Diverse Habitats.</title>
        <authorList>
            <person name="Zhu T."/>
            <person name="Hou S."/>
            <person name="Lu X."/>
            <person name="Hess W.R."/>
        </authorList>
    </citation>
    <scope>NUCLEOTIDE SEQUENCE [LARGE SCALE GENOMIC DNA]</scope>
    <source>
        <strain evidence="11 12">NIES-593</strain>
    </source>
</reference>
<accession>A0A1U7HPR6</accession>
<dbReference type="AlphaFoldDB" id="A0A1U7HPR6"/>
<dbReference type="GO" id="GO:0003887">
    <property type="term" value="F:DNA-directed DNA polymerase activity"/>
    <property type="evidence" value="ECO:0007669"/>
    <property type="project" value="UniProtKB-KW"/>
</dbReference>
<dbReference type="STRING" id="1921803.NIES593_04270"/>
<name>A0A1U7HPR6_9CYAN</name>
<feature type="domain" description="DNA polymerase III delta subunit-like C-terminal" evidence="10">
    <location>
        <begin position="201"/>
        <end position="310"/>
    </location>
</feature>
<evidence type="ECO:0000256" key="1">
    <source>
        <dbReference type="ARBA" id="ARBA00012417"/>
    </source>
</evidence>
<dbReference type="PANTHER" id="PTHR34388">
    <property type="entry name" value="DNA POLYMERASE III SUBUNIT DELTA"/>
    <property type="match status" value="1"/>
</dbReference>